<dbReference type="InterPro" id="IPR056464">
    <property type="entry name" value="DotM_C"/>
</dbReference>
<name>A0A9D1PY20_9BACT</name>
<sequence>MARSKTSEAPPSGAGPLLICTGICLALALASARFGPDLARLLLDLARLLLVPLAYASDHYAAVLARLASAPSWQQPEPGQALALLQAVCRPYVFCVGLPLSFLYIALGWRTSVADVYRRTLTMKGLLATQKPFSACIAPILNWPVSLLEEPLDRGPWRAGRQPVQLAVDHGLLLSPAQGGGRPVAREDIVGPDNLARADSPWLGRTHKGLALDRERARRLFAAQLGPRWAGWHKLPPELAKLSCAWMLFASDHKNEAQALLDELSLSFRAPEKARKARWQWTPPFRIPAQKGHPYLLDTHLNAATRALCEQALNSPLVQKALRPHSTWRNLALLALYEAARSKGVLPTAEFIWLRPVHRELFYLCNNVGRRTAWPEIAGALAHYQAEEVLGHMDAASRGIVEPQVEEAVTSLEVALYEEGWISPDALSEQVAGKSRNLGLDDPESARREV</sequence>
<protein>
    <recommendedName>
        <fullName evidence="1">DotM C-terminal cytoplasmic domain-containing protein</fullName>
    </recommendedName>
</protein>
<reference evidence="2" key="1">
    <citation type="journal article" date="2021" name="PeerJ">
        <title>Extensive microbial diversity within the chicken gut microbiome revealed by metagenomics and culture.</title>
        <authorList>
            <person name="Gilroy R."/>
            <person name="Ravi A."/>
            <person name="Getino M."/>
            <person name="Pursley I."/>
            <person name="Horton D.L."/>
            <person name="Alikhan N.F."/>
            <person name="Baker D."/>
            <person name="Gharbi K."/>
            <person name="Hall N."/>
            <person name="Watson M."/>
            <person name="Adriaenssens E.M."/>
            <person name="Foster-Nyarko E."/>
            <person name="Jarju S."/>
            <person name="Secka A."/>
            <person name="Antonio M."/>
            <person name="Oren A."/>
            <person name="Chaudhuri R.R."/>
            <person name="La Ragione R."/>
            <person name="Hildebrand F."/>
            <person name="Pallen M.J."/>
        </authorList>
    </citation>
    <scope>NUCLEOTIDE SEQUENCE</scope>
    <source>
        <strain evidence="2">ChiHecec2B26-446</strain>
    </source>
</reference>
<accession>A0A9D1PY20</accession>
<dbReference type="AlphaFoldDB" id="A0A9D1PY20"/>
<dbReference type="Pfam" id="PF23127">
    <property type="entry name" value="DotM_C"/>
    <property type="match status" value="1"/>
</dbReference>
<reference evidence="2" key="2">
    <citation type="submission" date="2021-04" db="EMBL/GenBank/DDBJ databases">
        <authorList>
            <person name="Gilroy R."/>
        </authorList>
    </citation>
    <scope>NUCLEOTIDE SEQUENCE</scope>
    <source>
        <strain evidence="2">ChiHecec2B26-446</strain>
    </source>
</reference>
<comment type="caution">
    <text evidence="2">The sequence shown here is derived from an EMBL/GenBank/DDBJ whole genome shotgun (WGS) entry which is preliminary data.</text>
</comment>
<dbReference type="EMBL" id="DXHV01000055">
    <property type="protein sequence ID" value="HIW00628.1"/>
    <property type="molecule type" value="Genomic_DNA"/>
</dbReference>
<evidence type="ECO:0000259" key="1">
    <source>
        <dbReference type="Pfam" id="PF23127"/>
    </source>
</evidence>
<organism evidence="2 3">
    <name type="scientific">Candidatus Desulfovibrio intestinipullorum</name>
    <dbReference type="NCBI Taxonomy" id="2838536"/>
    <lineage>
        <taxon>Bacteria</taxon>
        <taxon>Pseudomonadati</taxon>
        <taxon>Thermodesulfobacteriota</taxon>
        <taxon>Desulfovibrionia</taxon>
        <taxon>Desulfovibrionales</taxon>
        <taxon>Desulfovibrionaceae</taxon>
        <taxon>Desulfovibrio</taxon>
    </lineage>
</organism>
<evidence type="ECO:0000313" key="3">
    <source>
        <dbReference type="Proteomes" id="UP000886752"/>
    </source>
</evidence>
<evidence type="ECO:0000313" key="2">
    <source>
        <dbReference type="EMBL" id="HIW00628.1"/>
    </source>
</evidence>
<gene>
    <name evidence="2" type="ORF">H9894_05490</name>
</gene>
<feature type="domain" description="DotM C-terminal cytoplasmic" evidence="1">
    <location>
        <begin position="215"/>
        <end position="413"/>
    </location>
</feature>
<proteinExistence type="predicted"/>
<dbReference type="Proteomes" id="UP000886752">
    <property type="component" value="Unassembled WGS sequence"/>
</dbReference>